<dbReference type="PANTHER" id="PTHR43394">
    <property type="entry name" value="ATP-DEPENDENT PERMEASE MDL1, MITOCHONDRIAL"/>
    <property type="match status" value="1"/>
</dbReference>
<dbReference type="SUPFAM" id="SSF52540">
    <property type="entry name" value="P-loop containing nucleoside triphosphate hydrolases"/>
    <property type="match status" value="1"/>
</dbReference>
<name>A0ABQ4E7J0_9ACTN</name>
<dbReference type="InterPro" id="IPR039421">
    <property type="entry name" value="Type_1_exporter"/>
</dbReference>
<organism evidence="1 2">
    <name type="scientific">Plantactinospora endophytica</name>
    <dbReference type="NCBI Taxonomy" id="673535"/>
    <lineage>
        <taxon>Bacteria</taxon>
        <taxon>Bacillati</taxon>
        <taxon>Actinomycetota</taxon>
        <taxon>Actinomycetes</taxon>
        <taxon>Micromonosporales</taxon>
        <taxon>Micromonosporaceae</taxon>
        <taxon>Plantactinospora</taxon>
    </lineage>
</organism>
<reference evidence="1 2" key="1">
    <citation type="submission" date="2021-01" db="EMBL/GenBank/DDBJ databases">
        <title>Whole genome shotgun sequence of Plantactinospora endophytica NBRC 110450.</title>
        <authorList>
            <person name="Komaki H."/>
            <person name="Tamura T."/>
        </authorList>
    </citation>
    <scope>NUCLEOTIDE SEQUENCE [LARGE SCALE GENOMIC DNA]</scope>
    <source>
        <strain evidence="1 2">NBRC 110450</strain>
    </source>
</reference>
<evidence type="ECO:0008006" key="3">
    <source>
        <dbReference type="Google" id="ProtNLM"/>
    </source>
</evidence>
<evidence type="ECO:0000313" key="2">
    <source>
        <dbReference type="Proteomes" id="UP000646749"/>
    </source>
</evidence>
<dbReference type="EMBL" id="BONW01000028">
    <property type="protein sequence ID" value="GIG90635.1"/>
    <property type="molecule type" value="Genomic_DNA"/>
</dbReference>
<dbReference type="Proteomes" id="UP000646749">
    <property type="component" value="Unassembled WGS sequence"/>
</dbReference>
<dbReference type="PANTHER" id="PTHR43394:SF1">
    <property type="entry name" value="ATP-BINDING CASSETTE SUB-FAMILY B MEMBER 10, MITOCHONDRIAL"/>
    <property type="match status" value="1"/>
</dbReference>
<protein>
    <recommendedName>
        <fullName evidence="3">ABC transporter ATP-binding protein</fullName>
    </recommendedName>
</protein>
<comment type="caution">
    <text evidence="1">The sequence shown here is derived from an EMBL/GenBank/DDBJ whole genome shotgun (WGS) entry which is preliminary data.</text>
</comment>
<accession>A0ABQ4E7J0</accession>
<dbReference type="Gene3D" id="3.40.50.300">
    <property type="entry name" value="P-loop containing nucleotide triphosphate hydrolases"/>
    <property type="match status" value="1"/>
</dbReference>
<sequence>MSCRVLAGIQTDRLLTHRLANVRHADRIYVLHHGRLVEAGTHDHLMTARGRYAELFTLQAAGYDTTAPVTPLPRQSTTAGESTR</sequence>
<keyword evidence="2" id="KW-1185">Reference proteome</keyword>
<proteinExistence type="predicted"/>
<gene>
    <name evidence="1" type="ORF">Pen02_55710</name>
</gene>
<evidence type="ECO:0000313" key="1">
    <source>
        <dbReference type="EMBL" id="GIG90635.1"/>
    </source>
</evidence>
<dbReference type="InterPro" id="IPR027417">
    <property type="entry name" value="P-loop_NTPase"/>
</dbReference>